<comment type="caution">
    <text evidence="1">The sequence shown here is derived from an EMBL/GenBank/DDBJ whole genome shotgun (WGS) entry which is preliminary data.</text>
</comment>
<sequence>IQPHAALLLGDAGPPRVGVFSESRLVRRSGLMCSKRLSLRHSVASTSIRLGRQDVDVETRDKTGFSESVLMVSESVLMVSDDGQ</sequence>
<dbReference type="AlphaFoldDB" id="A0AAE0ULJ1"/>
<accession>A0AAE0ULJ1</accession>
<reference evidence="1" key="1">
    <citation type="submission" date="2023-06" db="EMBL/GenBank/DDBJ databases">
        <title>Male Hemibagrus guttatus genome.</title>
        <authorList>
            <person name="Bian C."/>
        </authorList>
    </citation>
    <scope>NUCLEOTIDE SEQUENCE</scope>
    <source>
        <strain evidence="1">Male_cb2023</strain>
        <tissue evidence="1">Muscle</tissue>
    </source>
</reference>
<dbReference type="EMBL" id="JAUCMX010000026">
    <property type="protein sequence ID" value="KAK3509823.1"/>
    <property type="molecule type" value="Genomic_DNA"/>
</dbReference>
<protein>
    <submittedName>
        <fullName evidence="1">Uncharacterized protein</fullName>
    </submittedName>
</protein>
<feature type="non-terminal residue" evidence="1">
    <location>
        <position position="84"/>
    </location>
</feature>
<name>A0AAE0ULJ1_9TELE</name>
<dbReference type="Proteomes" id="UP001274896">
    <property type="component" value="Unassembled WGS sequence"/>
</dbReference>
<keyword evidence="2" id="KW-1185">Reference proteome</keyword>
<evidence type="ECO:0000313" key="1">
    <source>
        <dbReference type="EMBL" id="KAK3509823.1"/>
    </source>
</evidence>
<proteinExistence type="predicted"/>
<gene>
    <name evidence="1" type="ORF">QTP70_012507</name>
</gene>
<evidence type="ECO:0000313" key="2">
    <source>
        <dbReference type="Proteomes" id="UP001274896"/>
    </source>
</evidence>
<organism evidence="1 2">
    <name type="scientific">Hemibagrus guttatus</name>
    <dbReference type="NCBI Taxonomy" id="175788"/>
    <lineage>
        <taxon>Eukaryota</taxon>
        <taxon>Metazoa</taxon>
        <taxon>Chordata</taxon>
        <taxon>Craniata</taxon>
        <taxon>Vertebrata</taxon>
        <taxon>Euteleostomi</taxon>
        <taxon>Actinopterygii</taxon>
        <taxon>Neopterygii</taxon>
        <taxon>Teleostei</taxon>
        <taxon>Ostariophysi</taxon>
        <taxon>Siluriformes</taxon>
        <taxon>Bagridae</taxon>
        <taxon>Hemibagrus</taxon>
    </lineage>
</organism>